<keyword evidence="2" id="KW-1185">Reference proteome</keyword>
<gene>
    <name evidence="1" type="ORF">B0H17DRAFT_1205244</name>
</gene>
<dbReference type="AlphaFoldDB" id="A0AAD7DAX1"/>
<evidence type="ECO:0000313" key="1">
    <source>
        <dbReference type="EMBL" id="KAJ7683177.1"/>
    </source>
</evidence>
<evidence type="ECO:0000313" key="2">
    <source>
        <dbReference type="Proteomes" id="UP001221757"/>
    </source>
</evidence>
<dbReference type="Proteomes" id="UP001221757">
    <property type="component" value="Unassembled WGS sequence"/>
</dbReference>
<name>A0AAD7DAX1_MYCRO</name>
<dbReference type="EMBL" id="JARKIE010000110">
    <property type="protein sequence ID" value="KAJ7683177.1"/>
    <property type="molecule type" value="Genomic_DNA"/>
</dbReference>
<proteinExistence type="predicted"/>
<protein>
    <submittedName>
        <fullName evidence="1">Uncharacterized protein</fullName>
    </submittedName>
</protein>
<sequence>MLFSKYATPAATLRYSPQYLASLTFSRVDTLDYPQIKKSGLIQGWCFSNEAPATASGTLIQPGELIPCLQDLLPISQEMEQAFDHGSRSVDVILNDDSQMSGVRYHFSNIYLLIAINNYRSAIDGVHSLYHHIIANNLLSSNDLKRFGDLRIDTPICSFQVTAFALWKLACLLGETWLEEDIVNALLEIIYFHEAMQSSTDPLAIILPTSFAMTWNSSSNKPPDTIVIISISFAITFGPFPLPPFRL</sequence>
<organism evidence="1 2">
    <name type="scientific">Mycena rosella</name>
    <name type="common">Pink bonnet</name>
    <name type="synonym">Agaricus rosellus</name>
    <dbReference type="NCBI Taxonomy" id="1033263"/>
    <lineage>
        <taxon>Eukaryota</taxon>
        <taxon>Fungi</taxon>
        <taxon>Dikarya</taxon>
        <taxon>Basidiomycota</taxon>
        <taxon>Agaricomycotina</taxon>
        <taxon>Agaricomycetes</taxon>
        <taxon>Agaricomycetidae</taxon>
        <taxon>Agaricales</taxon>
        <taxon>Marasmiineae</taxon>
        <taxon>Mycenaceae</taxon>
        <taxon>Mycena</taxon>
    </lineage>
</organism>
<accession>A0AAD7DAX1</accession>
<reference evidence="1" key="1">
    <citation type="submission" date="2023-03" db="EMBL/GenBank/DDBJ databases">
        <title>Massive genome expansion in bonnet fungi (Mycena s.s.) driven by repeated elements and novel gene families across ecological guilds.</title>
        <authorList>
            <consortium name="Lawrence Berkeley National Laboratory"/>
            <person name="Harder C.B."/>
            <person name="Miyauchi S."/>
            <person name="Viragh M."/>
            <person name="Kuo A."/>
            <person name="Thoen E."/>
            <person name="Andreopoulos B."/>
            <person name="Lu D."/>
            <person name="Skrede I."/>
            <person name="Drula E."/>
            <person name="Henrissat B."/>
            <person name="Morin E."/>
            <person name="Kohler A."/>
            <person name="Barry K."/>
            <person name="LaButti K."/>
            <person name="Morin E."/>
            <person name="Salamov A."/>
            <person name="Lipzen A."/>
            <person name="Mereny Z."/>
            <person name="Hegedus B."/>
            <person name="Baldrian P."/>
            <person name="Stursova M."/>
            <person name="Weitz H."/>
            <person name="Taylor A."/>
            <person name="Grigoriev I.V."/>
            <person name="Nagy L.G."/>
            <person name="Martin F."/>
            <person name="Kauserud H."/>
        </authorList>
    </citation>
    <scope>NUCLEOTIDE SEQUENCE</scope>
    <source>
        <strain evidence="1">CBHHK067</strain>
    </source>
</reference>
<comment type="caution">
    <text evidence="1">The sequence shown here is derived from an EMBL/GenBank/DDBJ whole genome shotgun (WGS) entry which is preliminary data.</text>
</comment>